<comment type="caution">
    <text evidence="1">The sequence shown here is derived from an EMBL/GenBank/DDBJ whole genome shotgun (WGS) entry which is preliminary data.</text>
</comment>
<evidence type="ECO:0000313" key="1">
    <source>
        <dbReference type="EMBL" id="KAH3801231.1"/>
    </source>
</evidence>
<reference evidence="1" key="2">
    <citation type="submission" date="2020-11" db="EMBL/GenBank/DDBJ databases">
        <authorList>
            <person name="McCartney M.A."/>
            <person name="Auch B."/>
            <person name="Kono T."/>
            <person name="Mallez S."/>
            <person name="Becker A."/>
            <person name="Gohl D.M."/>
            <person name="Silverstein K.A.T."/>
            <person name="Koren S."/>
            <person name="Bechman K.B."/>
            <person name="Herman A."/>
            <person name="Abrahante J.E."/>
            <person name="Garbe J."/>
        </authorList>
    </citation>
    <scope>NUCLEOTIDE SEQUENCE</scope>
    <source>
        <strain evidence="1">Duluth1</strain>
        <tissue evidence="1">Whole animal</tissue>
    </source>
</reference>
<proteinExistence type="predicted"/>
<accession>A0A9D4J659</accession>
<gene>
    <name evidence="1" type="ORF">DPMN_154878</name>
</gene>
<evidence type="ECO:0000313" key="2">
    <source>
        <dbReference type="Proteomes" id="UP000828390"/>
    </source>
</evidence>
<keyword evidence="2" id="KW-1185">Reference proteome</keyword>
<organism evidence="1 2">
    <name type="scientific">Dreissena polymorpha</name>
    <name type="common">Zebra mussel</name>
    <name type="synonym">Mytilus polymorpha</name>
    <dbReference type="NCBI Taxonomy" id="45954"/>
    <lineage>
        <taxon>Eukaryota</taxon>
        <taxon>Metazoa</taxon>
        <taxon>Spiralia</taxon>
        <taxon>Lophotrochozoa</taxon>
        <taxon>Mollusca</taxon>
        <taxon>Bivalvia</taxon>
        <taxon>Autobranchia</taxon>
        <taxon>Heteroconchia</taxon>
        <taxon>Euheterodonta</taxon>
        <taxon>Imparidentia</taxon>
        <taxon>Neoheterodontei</taxon>
        <taxon>Myida</taxon>
        <taxon>Dreissenoidea</taxon>
        <taxon>Dreissenidae</taxon>
        <taxon>Dreissena</taxon>
    </lineage>
</organism>
<dbReference type="AlphaFoldDB" id="A0A9D4J659"/>
<name>A0A9D4J659_DREPO</name>
<dbReference type="EMBL" id="JAIWYP010000007">
    <property type="protein sequence ID" value="KAH3801231.1"/>
    <property type="molecule type" value="Genomic_DNA"/>
</dbReference>
<sequence length="103" mass="11981">MLSSILKLNPKYKCMTDQEKRKLITYLTSDGTIETLEGLDLLLLASGEWDTFNHNGSSKYICSETEISMFPGSERKFIAPYERLDKFTKEVMRFICENSKYFT</sequence>
<dbReference type="Proteomes" id="UP000828390">
    <property type="component" value="Unassembled WGS sequence"/>
</dbReference>
<protein>
    <submittedName>
        <fullName evidence="1">Uncharacterized protein</fullName>
    </submittedName>
</protein>
<reference evidence="1" key="1">
    <citation type="journal article" date="2019" name="bioRxiv">
        <title>The Genome of the Zebra Mussel, Dreissena polymorpha: A Resource for Invasive Species Research.</title>
        <authorList>
            <person name="McCartney M.A."/>
            <person name="Auch B."/>
            <person name="Kono T."/>
            <person name="Mallez S."/>
            <person name="Zhang Y."/>
            <person name="Obille A."/>
            <person name="Becker A."/>
            <person name="Abrahante J.E."/>
            <person name="Garbe J."/>
            <person name="Badalamenti J.P."/>
            <person name="Herman A."/>
            <person name="Mangelson H."/>
            <person name="Liachko I."/>
            <person name="Sullivan S."/>
            <person name="Sone E.D."/>
            <person name="Koren S."/>
            <person name="Silverstein K.A.T."/>
            <person name="Beckman K.B."/>
            <person name="Gohl D.M."/>
        </authorList>
    </citation>
    <scope>NUCLEOTIDE SEQUENCE</scope>
    <source>
        <strain evidence="1">Duluth1</strain>
        <tissue evidence="1">Whole animal</tissue>
    </source>
</reference>